<protein>
    <recommendedName>
        <fullName evidence="4">DUF2489 domain-containing protein</fullName>
    </recommendedName>
</protein>
<evidence type="ECO:0000313" key="3">
    <source>
        <dbReference type="Proteomes" id="UP000677126"/>
    </source>
</evidence>
<dbReference type="EMBL" id="CP054856">
    <property type="protein sequence ID" value="QVM85821.1"/>
    <property type="molecule type" value="Genomic_DNA"/>
</dbReference>
<dbReference type="RefSeq" id="WP_213501318.1">
    <property type="nucleotide sequence ID" value="NZ_CP054856.1"/>
</dbReference>
<evidence type="ECO:0000313" key="2">
    <source>
        <dbReference type="EMBL" id="QVM85821.1"/>
    </source>
</evidence>
<keyword evidence="3" id="KW-1185">Reference proteome</keyword>
<organism evidence="2 3">
    <name type="scientific">Novosphingobium decolorationis</name>
    <dbReference type="NCBI Taxonomy" id="2698673"/>
    <lineage>
        <taxon>Bacteria</taxon>
        <taxon>Pseudomonadati</taxon>
        <taxon>Pseudomonadota</taxon>
        <taxon>Alphaproteobacteria</taxon>
        <taxon>Sphingomonadales</taxon>
        <taxon>Sphingomonadaceae</taxon>
        <taxon>Novosphingobium</taxon>
    </lineage>
</organism>
<gene>
    <name evidence="2" type="ORF">HT578_20825</name>
</gene>
<accession>A0ABX8EDE8</accession>
<reference evidence="2 3" key="1">
    <citation type="journal article" date="2021" name="Int. J. Syst. Evol. Microbiol.">
        <title>Novosphingobium decolorationis sp. nov., an aniline blue-decolourizing bacterium isolated from East Pacific sediment.</title>
        <authorList>
            <person name="Chen X."/>
            <person name="Dong B."/>
            <person name="Chen T."/>
            <person name="Ren N."/>
            <person name="Wang J."/>
            <person name="Xu Y."/>
            <person name="Yang J."/>
            <person name="Zhu S."/>
            <person name="Chen J."/>
        </authorList>
    </citation>
    <scope>NUCLEOTIDE SEQUENCE [LARGE SCALE GENOMIC DNA]</scope>
    <source>
        <strain evidence="2 3">502str22</strain>
    </source>
</reference>
<keyword evidence="1" id="KW-0812">Transmembrane</keyword>
<evidence type="ECO:0000256" key="1">
    <source>
        <dbReference type="SAM" id="Phobius"/>
    </source>
</evidence>
<dbReference type="Proteomes" id="UP000677126">
    <property type="component" value="Chromosome"/>
</dbReference>
<evidence type="ECO:0008006" key="4">
    <source>
        <dbReference type="Google" id="ProtNLM"/>
    </source>
</evidence>
<proteinExistence type="predicted"/>
<name>A0ABX8EDE8_9SPHN</name>
<feature type="transmembrane region" description="Helical" evidence="1">
    <location>
        <begin position="6"/>
        <end position="26"/>
    </location>
</feature>
<sequence>MSSDLPAWISAAGGLLSVFAASWIAISQSKRADRIEDQQAELEAVRRSRLIEDCISLAERLHSAASELIGDSAKLNKPQLRRELGVYATCVRNFSSRISQIETIDPEFRLALTRLELGSTLIYNGEPIPSPIKTSITMMSENLDVALEELRKLR</sequence>
<keyword evidence="1" id="KW-0472">Membrane</keyword>
<keyword evidence="1" id="KW-1133">Transmembrane helix</keyword>